<protein>
    <recommendedName>
        <fullName evidence="2">carbonic anhydrase</fullName>
        <ecNumber evidence="2">4.2.1.1</ecNumber>
    </recommendedName>
</protein>
<dbReference type="Gene3D" id="3.10.200.10">
    <property type="entry name" value="Alpha carbonic anhydrase"/>
    <property type="match status" value="1"/>
</dbReference>
<evidence type="ECO:0000256" key="7">
    <source>
        <dbReference type="SAM" id="SignalP"/>
    </source>
</evidence>
<comment type="catalytic activity">
    <reaction evidence="6">
        <text>hydrogencarbonate + H(+) = CO2 + H2O</text>
        <dbReference type="Rhea" id="RHEA:10748"/>
        <dbReference type="ChEBI" id="CHEBI:15377"/>
        <dbReference type="ChEBI" id="CHEBI:15378"/>
        <dbReference type="ChEBI" id="CHEBI:16526"/>
        <dbReference type="ChEBI" id="CHEBI:17544"/>
        <dbReference type="EC" id="4.2.1.1"/>
    </reaction>
</comment>
<evidence type="ECO:0000256" key="1">
    <source>
        <dbReference type="ARBA" id="ARBA00010718"/>
    </source>
</evidence>
<feature type="chain" id="PRO_5045404717" description="carbonic anhydrase" evidence="7">
    <location>
        <begin position="34"/>
        <end position="271"/>
    </location>
</feature>
<evidence type="ECO:0000256" key="6">
    <source>
        <dbReference type="ARBA" id="ARBA00048348"/>
    </source>
</evidence>
<evidence type="ECO:0000313" key="9">
    <source>
        <dbReference type="EMBL" id="MBC9719562.1"/>
    </source>
</evidence>
<dbReference type="Proteomes" id="UP000642284">
    <property type="component" value="Unassembled WGS sequence"/>
</dbReference>
<dbReference type="EMBL" id="JACTVJ010000048">
    <property type="protein sequence ID" value="MBC9719562.1"/>
    <property type="molecule type" value="Genomic_DNA"/>
</dbReference>
<evidence type="ECO:0000256" key="4">
    <source>
        <dbReference type="ARBA" id="ARBA00022833"/>
    </source>
</evidence>
<keyword evidence="10" id="KW-1185">Reference proteome</keyword>
<dbReference type="CDD" id="cd03124">
    <property type="entry name" value="alpha_CA_prokaryotic_like"/>
    <property type="match status" value="1"/>
</dbReference>
<dbReference type="InterPro" id="IPR036398">
    <property type="entry name" value="CA_dom_sf"/>
</dbReference>
<evidence type="ECO:0000256" key="3">
    <source>
        <dbReference type="ARBA" id="ARBA00022723"/>
    </source>
</evidence>
<dbReference type="PROSITE" id="PS51257">
    <property type="entry name" value="PROKAR_LIPOPROTEIN"/>
    <property type="match status" value="1"/>
</dbReference>
<dbReference type="SUPFAM" id="SSF51069">
    <property type="entry name" value="Carbonic anhydrase"/>
    <property type="match status" value="1"/>
</dbReference>
<proteinExistence type="inferred from homology"/>
<reference evidence="9 10" key="1">
    <citation type="submission" date="2020-08" db="EMBL/GenBank/DDBJ databases">
        <title>Genemic of Streptomyces polyaspartic.</title>
        <authorList>
            <person name="Liu W."/>
        </authorList>
    </citation>
    <scope>NUCLEOTIDE SEQUENCE [LARGE SCALE GENOMIC DNA]</scope>
    <source>
        <strain evidence="9 10">TRM66268-LWL</strain>
    </source>
</reference>
<evidence type="ECO:0000313" key="10">
    <source>
        <dbReference type="Proteomes" id="UP000642284"/>
    </source>
</evidence>
<accession>A0ABR7SY43</accession>
<dbReference type="PANTHER" id="PTHR18952">
    <property type="entry name" value="CARBONIC ANHYDRASE"/>
    <property type="match status" value="1"/>
</dbReference>
<feature type="domain" description="Alpha-carbonic anhydrase" evidence="8">
    <location>
        <begin position="47"/>
        <end position="271"/>
    </location>
</feature>
<dbReference type="EC" id="4.2.1.1" evidence="2"/>
<organism evidence="9 10">
    <name type="scientific">Streptomyces polyasparticus</name>
    <dbReference type="NCBI Taxonomy" id="2767826"/>
    <lineage>
        <taxon>Bacteria</taxon>
        <taxon>Bacillati</taxon>
        <taxon>Actinomycetota</taxon>
        <taxon>Actinomycetes</taxon>
        <taxon>Kitasatosporales</taxon>
        <taxon>Streptomycetaceae</taxon>
        <taxon>Streptomyces</taxon>
    </lineage>
</organism>
<evidence type="ECO:0000256" key="5">
    <source>
        <dbReference type="ARBA" id="ARBA00023239"/>
    </source>
</evidence>
<keyword evidence="3" id="KW-0479">Metal-binding</keyword>
<comment type="caution">
    <text evidence="9">The sequence shown here is derived from an EMBL/GenBank/DDBJ whole genome shotgun (WGS) entry which is preliminary data.</text>
</comment>
<evidence type="ECO:0000259" key="8">
    <source>
        <dbReference type="PROSITE" id="PS51144"/>
    </source>
</evidence>
<dbReference type="Pfam" id="PF00194">
    <property type="entry name" value="Carb_anhydrase"/>
    <property type="match status" value="1"/>
</dbReference>
<dbReference type="SMART" id="SM01057">
    <property type="entry name" value="Carb_anhydrase"/>
    <property type="match status" value="1"/>
</dbReference>
<dbReference type="InterPro" id="IPR023561">
    <property type="entry name" value="Carbonic_anhydrase_a-class"/>
</dbReference>
<evidence type="ECO:0000256" key="2">
    <source>
        <dbReference type="ARBA" id="ARBA00012925"/>
    </source>
</evidence>
<keyword evidence="7" id="KW-0732">Signal</keyword>
<feature type="signal peptide" evidence="7">
    <location>
        <begin position="1"/>
        <end position="33"/>
    </location>
</feature>
<dbReference type="RefSeq" id="WP_187819966.1">
    <property type="nucleotide sequence ID" value="NZ_JACTVJ010000048.1"/>
</dbReference>
<gene>
    <name evidence="9" type="ORF">H9Y04_44460</name>
</gene>
<comment type="similarity">
    <text evidence="1">Belongs to the alpha-carbonic anhydrase family.</text>
</comment>
<dbReference type="PANTHER" id="PTHR18952:SF265">
    <property type="entry name" value="CARBONIC ANHYDRASE"/>
    <property type="match status" value="1"/>
</dbReference>
<keyword evidence="5" id="KW-0456">Lyase</keyword>
<name>A0ABR7SY43_9ACTN</name>
<dbReference type="PROSITE" id="PS51144">
    <property type="entry name" value="ALPHA_CA_2"/>
    <property type="match status" value="1"/>
</dbReference>
<keyword evidence="4" id="KW-0862">Zinc</keyword>
<sequence>MSFRTCSVQQSIRLASAGLVAAALIAGCSTGTAESDNEYDAAKPGAHGWSYEGVSGPEKWGDIDPEFATCKTGRAQSPINLGVDDRTTEAAKISIDYKVVSLKLENNGHTVQATVPPGNTIAVDGTSYELQQFHFHLPSEHTVRGEGAAMEVHFVHKDAAGKIAVLGVLMDETPGLSPFASIWKTLPAQKGETRNIDQPDDLNSLLPQEHGSFQYEGSLTTPPCSEGVRWVVLRQVVGISPEEVNQYRKIFPRTNRPVQPRNDRDLVTTAN</sequence>
<dbReference type="InterPro" id="IPR001148">
    <property type="entry name" value="CA_dom"/>
</dbReference>
<dbReference type="InterPro" id="IPR041891">
    <property type="entry name" value="Alpha_CA_prokaryot-like"/>
</dbReference>